<feature type="transmembrane region" description="Helical" evidence="2">
    <location>
        <begin position="38"/>
        <end position="56"/>
    </location>
</feature>
<keyword evidence="2" id="KW-0812">Transmembrane</keyword>
<evidence type="ECO:0000313" key="3">
    <source>
        <dbReference type="EMBL" id="MCA2096578.1"/>
    </source>
</evidence>
<evidence type="ECO:0000256" key="2">
    <source>
        <dbReference type="SAM" id="Phobius"/>
    </source>
</evidence>
<name>A0ABS7YXV8_9FIRM</name>
<sequence>MLETVTLSQGENTPGVKSEDAPTLLTKPASQVKTGIKAVGYLGIVLVVAIIAFVVLNKKKEEK</sequence>
<reference evidence="4" key="1">
    <citation type="submission" date="2023-07" db="EMBL/GenBank/DDBJ databases">
        <title>FDA dAtabase for Regulatory Grade micrObial Sequences (FDA-ARGOS): Supporting development and validation of Infectious Disease Dx tests.</title>
        <authorList>
            <person name="Sproer C."/>
            <person name="Gronow S."/>
            <person name="Severitt S."/>
            <person name="Schroder I."/>
            <person name="Tallon L."/>
            <person name="Sadzewicz L."/>
            <person name="Zhao X."/>
            <person name="Boylan J."/>
            <person name="Ott S."/>
            <person name="Bowen H."/>
            <person name="Vavikolanu K."/>
            <person name="Hazen T."/>
            <person name="Aluvathingal J."/>
            <person name="Nadendla S."/>
            <person name="Lowell S."/>
            <person name="Myers T."/>
            <person name="Yan Y."/>
        </authorList>
    </citation>
    <scope>NUCLEOTIDE SEQUENCE [LARGE SCALE GENOMIC DNA]</scope>
    <source>
        <strain evidence="4">FDAARGOS_1538</strain>
    </source>
</reference>
<gene>
    <name evidence="3" type="ORF">LDJ82_06610</name>
</gene>
<accession>A0ABS7YXV8</accession>
<evidence type="ECO:0008006" key="5">
    <source>
        <dbReference type="Google" id="ProtNLM"/>
    </source>
</evidence>
<feature type="compositionally biased region" description="Polar residues" evidence="1">
    <location>
        <begin position="1"/>
        <end position="12"/>
    </location>
</feature>
<keyword evidence="4" id="KW-1185">Reference proteome</keyword>
<dbReference type="EMBL" id="JAIWIY010000001">
    <property type="protein sequence ID" value="MCA2096578.1"/>
    <property type="molecule type" value="Genomic_DNA"/>
</dbReference>
<evidence type="ECO:0000313" key="4">
    <source>
        <dbReference type="Proteomes" id="UP001198374"/>
    </source>
</evidence>
<comment type="caution">
    <text evidence="3">The sequence shown here is derived from an EMBL/GenBank/DDBJ whole genome shotgun (WGS) entry which is preliminary data.</text>
</comment>
<dbReference type="Proteomes" id="UP001198374">
    <property type="component" value="Unassembled WGS sequence"/>
</dbReference>
<feature type="region of interest" description="Disordered" evidence="1">
    <location>
        <begin position="1"/>
        <end position="22"/>
    </location>
</feature>
<evidence type="ECO:0000256" key="1">
    <source>
        <dbReference type="SAM" id="MobiDB-lite"/>
    </source>
</evidence>
<keyword evidence="2" id="KW-0472">Membrane</keyword>
<protein>
    <recommendedName>
        <fullName evidence="5">Gram-positive cocci surface proteins LPxTG domain-containing protein</fullName>
    </recommendedName>
</protein>
<organism evidence="3 4">
    <name type="scientific">Anaerococcus degeneri</name>
    <dbReference type="NCBI Taxonomy" id="361500"/>
    <lineage>
        <taxon>Bacteria</taxon>
        <taxon>Bacillati</taxon>
        <taxon>Bacillota</taxon>
        <taxon>Tissierellia</taxon>
        <taxon>Tissierellales</taxon>
        <taxon>Peptoniphilaceae</taxon>
        <taxon>Anaerococcus</taxon>
    </lineage>
</organism>
<proteinExistence type="predicted"/>
<dbReference type="RefSeq" id="WP_209774753.1">
    <property type="nucleotide sequence ID" value="NZ_JAGGLO010000009.1"/>
</dbReference>
<keyword evidence="2" id="KW-1133">Transmembrane helix</keyword>